<dbReference type="SMART" id="SM00382">
    <property type="entry name" value="AAA"/>
    <property type="match status" value="1"/>
</dbReference>
<keyword evidence="8" id="KW-0472">Membrane</keyword>
<evidence type="ECO:0000256" key="3">
    <source>
        <dbReference type="ARBA" id="ARBA00022475"/>
    </source>
</evidence>
<dbReference type="Gene3D" id="3.30.70.260">
    <property type="match status" value="1"/>
</dbReference>
<dbReference type="Gene3D" id="3.40.50.300">
    <property type="entry name" value="P-loop containing nucleotide triphosphate hydrolases"/>
    <property type="match status" value="1"/>
</dbReference>
<keyword evidence="3" id="KW-1003">Cell membrane</keyword>
<evidence type="ECO:0000256" key="8">
    <source>
        <dbReference type="ARBA" id="ARBA00023136"/>
    </source>
</evidence>
<evidence type="ECO:0000256" key="5">
    <source>
        <dbReference type="ARBA" id="ARBA00022840"/>
    </source>
</evidence>
<dbReference type="PANTHER" id="PTHR43166">
    <property type="entry name" value="AMINO ACID IMPORT ATP-BINDING PROTEIN"/>
    <property type="match status" value="1"/>
</dbReference>
<keyword evidence="5 10" id="KW-0067">ATP-binding</keyword>
<dbReference type="FunFam" id="3.40.50.300:FF:000056">
    <property type="entry name" value="Cell division ATP-binding protein FtsE"/>
    <property type="match status" value="1"/>
</dbReference>
<dbReference type="CDD" id="cd03258">
    <property type="entry name" value="ABC_MetN_methionine_transporter"/>
    <property type="match status" value="1"/>
</dbReference>
<organism evidence="10 11">
    <name type="scientific">Anaeroglobus geminatus F0357</name>
    <dbReference type="NCBI Taxonomy" id="861450"/>
    <lineage>
        <taxon>Bacteria</taxon>
        <taxon>Bacillati</taxon>
        <taxon>Bacillota</taxon>
        <taxon>Negativicutes</taxon>
        <taxon>Veillonellales</taxon>
        <taxon>Veillonellaceae</taxon>
        <taxon>Anaeroglobus</taxon>
    </lineage>
</organism>
<evidence type="ECO:0000256" key="1">
    <source>
        <dbReference type="ARBA" id="ARBA00005417"/>
    </source>
</evidence>
<dbReference type="RefSeq" id="WP_006789680.1">
    <property type="nucleotide sequence ID" value="NZ_JH417574.1"/>
</dbReference>
<evidence type="ECO:0000256" key="4">
    <source>
        <dbReference type="ARBA" id="ARBA00022741"/>
    </source>
</evidence>
<dbReference type="InterPro" id="IPR041701">
    <property type="entry name" value="MetN_ABC"/>
</dbReference>
<dbReference type="GO" id="GO:0016887">
    <property type="term" value="F:ATP hydrolysis activity"/>
    <property type="evidence" value="ECO:0007669"/>
    <property type="project" value="InterPro"/>
</dbReference>
<comment type="caution">
    <text evidence="10">The sequence shown here is derived from an EMBL/GenBank/DDBJ whole genome shotgun (WGS) entry which is preliminary data.</text>
</comment>
<dbReference type="GO" id="GO:0005886">
    <property type="term" value="C:plasma membrane"/>
    <property type="evidence" value="ECO:0007669"/>
    <property type="project" value="UniProtKB-ARBA"/>
</dbReference>
<dbReference type="PANTHER" id="PTHR43166:SF30">
    <property type="entry name" value="METHIONINE IMPORT ATP-BINDING PROTEIN METN"/>
    <property type="match status" value="1"/>
</dbReference>
<keyword evidence="7" id="KW-0029">Amino-acid transport</keyword>
<dbReference type="Proteomes" id="UP000005481">
    <property type="component" value="Unassembled WGS sequence"/>
</dbReference>
<dbReference type="HOGENOM" id="CLU_000604_1_3_9"/>
<reference evidence="10 11" key="1">
    <citation type="submission" date="2011-08" db="EMBL/GenBank/DDBJ databases">
        <authorList>
            <person name="Weinstock G."/>
            <person name="Sodergren E."/>
            <person name="Clifton S."/>
            <person name="Fulton L."/>
            <person name="Fulton B."/>
            <person name="Courtney L."/>
            <person name="Fronick C."/>
            <person name="Harrison M."/>
            <person name="Strong C."/>
            <person name="Farmer C."/>
            <person name="Delahaunty K."/>
            <person name="Markovic C."/>
            <person name="Hall O."/>
            <person name="Minx P."/>
            <person name="Tomlinson C."/>
            <person name="Mitreva M."/>
            <person name="Hou S."/>
            <person name="Chen J."/>
            <person name="Wollam A."/>
            <person name="Pepin K.H."/>
            <person name="Johnson M."/>
            <person name="Bhonagiri V."/>
            <person name="Zhang X."/>
            <person name="Suruliraj S."/>
            <person name="Warren W."/>
            <person name="Chinwalla A."/>
            <person name="Mardis E.R."/>
            <person name="Wilson R.K."/>
        </authorList>
    </citation>
    <scope>NUCLEOTIDE SEQUENCE [LARGE SCALE GENOMIC DNA]</scope>
    <source>
        <strain evidence="10 11">F0357</strain>
    </source>
</reference>
<dbReference type="AlphaFoldDB" id="G9YGC6"/>
<dbReference type="PROSITE" id="PS50893">
    <property type="entry name" value="ABC_TRANSPORTER_2"/>
    <property type="match status" value="1"/>
</dbReference>
<dbReference type="InterPro" id="IPR003593">
    <property type="entry name" value="AAA+_ATPase"/>
</dbReference>
<dbReference type="InterPro" id="IPR027417">
    <property type="entry name" value="P-loop_NTPase"/>
</dbReference>
<evidence type="ECO:0000313" key="10">
    <source>
        <dbReference type="EMBL" id="EHM42271.1"/>
    </source>
</evidence>
<sequence length="347" mass="38479">MITLENVTKVYGHKTQVKALNGISLSVKAGEIFGIIGKSGAGKSTLVRCINMLERPTSGKVIIDERDMTTLSDSRLRRERKSIGMIFQHFNLLSSRTVFDNIAFPLELTDTPKEIIRNKVEGLLELVGLSDRKSNYPSQLSGGQKQRVGIARALASDPKILLCDEATSALDPQTTTAILALLQDINKRLGITIIVITHEMAVVKDICDRVAVIEGGYIKECGRVVDIFTNPQSETMQEFVKSIINTEMPRGITRLGITNEPKEGSDMLVRVRFKGNITTKPLMAQVIRHSNADLSVLYGNIDYIQDEPFGYLIFSIIGDMESQIRAFNYIESLPVESEVLGYVRGNN</sequence>
<protein>
    <submittedName>
        <fullName evidence="10">Putative D-methionine ABC transporter, ATP-binding protein</fullName>
    </submittedName>
</protein>
<keyword evidence="11" id="KW-1185">Reference proteome</keyword>
<name>G9YGC6_9FIRM</name>
<evidence type="ECO:0000256" key="2">
    <source>
        <dbReference type="ARBA" id="ARBA00022448"/>
    </source>
</evidence>
<dbReference type="PROSITE" id="PS00211">
    <property type="entry name" value="ABC_TRANSPORTER_1"/>
    <property type="match status" value="1"/>
</dbReference>
<keyword evidence="6" id="KW-1278">Translocase</keyword>
<gene>
    <name evidence="10" type="ORF">HMPREF0080_00690</name>
</gene>
<dbReference type="EMBL" id="AGCJ01000022">
    <property type="protein sequence ID" value="EHM42271.1"/>
    <property type="molecule type" value="Genomic_DNA"/>
</dbReference>
<feature type="domain" description="ABC transporter" evidence="9">
    <location>
        <begin position="2"/>
        <end position="240"/>
    </location>
</feature>
<dbReference type="SUPFAM" id="SSF55021">
    <property type="entry name" value="ACT-like"/>
    <property type="match status" value="1"/>
</dbReference>
<dbReference type="STRING" id="861450.HMPREF0080_00690"/>
<evidence type="ECO:0000256" key="7">
    <source>
        <dbReference type="ARBA" id="ARBA00022970"/>
    </source>
</evidence>
<dbReference type="Pfam" id="PF00005">
    <property type="entry name" value="ABC_tran"/>
    <property type="match status" value="1"/>
</dbReference>
<accession>G9YGC6</accession>
<evidence type="ECO:0000313" key="11">
    <source>
        <dbReference type="Proteomes" id="UP000005481"/>
    </source>
</evidence>
<dbReference type="Pfam" id="PF09383">
    <property type="entry name" value="NIL"/>
    <property type="match status" value="1"/>
</dbReference>
<dbReference type="InterPro" id="IPR017871">
    <property type="entry name" value="ABC_transporter-like_CS"/>
</dbReference>
<dbReference type="InterPro" id="IPR018449">
    <property type="entry name" value="NIL_domain"/>
</dbReference>
<proteinExistence type="inferred from homology"/>
<keyword evidence="2" id="KW-0813">Transport</keyword>
<dbReference type="GO" id="GO:0005524">
    <property type="term" value="F:ATP binding"/>
    <property type="evidence" value="ECO:0007669"/>
    <property type="project" value="UniProtKB-KW"/>
</dbReference>
<dbReference type="SMART" id="SM00930">
    <property type="entry name" value="NIL"/>
    <property type="match status" value="1"/>
</dbReference>
<dbReference type="InterPro" id="IPR003439">
    <property type="entry name" value="ABC_transporter-like_ATP-bd"/>
</dbReference>
<evidence type="ECO:0000259" key="9">
    <source>
        <dbReference type="PROSITE" id="PS50893"/>
    </source>
</evidence>
<dbReference type="SUPFAM" id="SSF52540">
    <property type="entry name" value="P-loop containing nucleoside triphosphate hydrolases"/>
    <property type="match status" value="1"/>
</dbReference>
<comment type="similarity">
    <text evidence="1">Belongs to the ABC transporter superfamily.</text>
</comment>
<dbReference type="PATRIC" id="fig|861450.3.peg.663"/>
<dbReference type="OrthoDB" id="9772862at2"/>
<keyword evidence="4" id="KW-0547">Nucleotide-binding</keyword>
<evidence type="ECO:0000256" key="6">
    <source>
        <dbReference type="ARBA" id="ARBA00022967"/>
    </source>
</evidence>
<dbReference type="GO" id="GO:0006865">
    <property type="term" value="P:amino acid transport"/>
    <property type="evidence" value="ECO:0007669"/>
    <property type="project" value="UniProtKB-KW"/>
</dbReference>
<dbReference type="eggNOG" id="COG1135">
    <property type="taxonomic scope" value="Bacteria"/>
</dbReference>
<dbReference type="InterPro" id="IPR050086">
    <property type="entry name" value="MetN_ABC_transporter-like"/>
</dbReference>
<dbReference type="InterPro" id="IPR045865">
    <property type="entry name" value="ACT-like_dom_sf"/>
</dbReference>